<gene>
    <name evidence="9" type="ORF">P1J78_04190</name>
</gene>
<feature type="chain" id="PRO_5042252025" evidence="8">
    <location>
        <begin position="23"/>
        <end position="458"/>
    </location>
</feature>
<proteinExistence type="inferred from homology"/>
<keyword evidence="10" id="KW-1185">Reference proteome</keyword>
<dbReference type="AlphaFoldDB" id="A0AAE3NM96"/>
<keyword evidence="4" id="KW-1134">Transmembrane beta strand</keyword>
<dbReference type="InterPro" id="IPR003423">
    <property type="entry name" value="OMP_efflux"/>
</dbReference>
<dbReference type="GO" id="GO:0015288">
    <property type="term" value="F:porin activity"/>
    <property type="evidence" value="ECO:0007669"/>
    <property type="project" value="TreeGrafter"/>
</dbReference>
<dbReference type="PANTHER" id="PTHR30026">
    <property type="entry name" value="OUTER MEMBRANE PROTEIN TOLC"/>
    <property type="match status" value="1"/>
</dbReference>
<sequence>MTRRGSLRGLAAAAAAAISLLAAGAAARAETLTDALIAAYTNSNLLEQNRALLRAADEDVATAIAALRPVVEWALTSRYTDTNLTDPDITTTLSLSAQMTIYDFGRTPLAVDVAKESVLATRDGLLQVEQNVLLQAVRAYMEVIRAARFVDLRRNNVRLITNELRAARERFEVGEITRTDVSLAEAALAAARAALSAAEGDYNVAREAYKAAVGHYPKNLVRPTVPPMTADTLDAARAVAVKTHPLIHQRQREVTIAELNIARARADLRPRITGGASASINDDEVRSGTLELRLGQTIYSGGALASALRRAVALAEADRAELLQAVLTVKQNVADAWTALRVAVASTEANQRQVNAARIAFNGVREEASLGARTTLDVLDAEQELLDARAALIEAEINQFIAVYSLLSTMGLLTVQHLDLGIVTYDPSAYYAAVESAPVRHVSPQGEKLDRVLKSLGK</sequence>
<comment type="caution">
    <text evidence="9">The sequence shown here is derived from an EMBL/GenBank/DDBJ whole genome shotgun (WGS) entry which is preliminary data.</text>
</comment>
<keyword evidence="7" id="KW-0998">Cell outer membrane</keyword>
<dbReference type="GO" id="GO:0015562">
    <property type="term" value="F:efflux transmembrane transporter activity"/>
    <property type="evidence" value="ECO:0007669"/>
    <property type="project" value="InterPro"/>
</dbReference>
<evidence type="ECO:0000256" key="3">
    <source>
        <dbReference type="ARBA" id="ARBA00022448"/>
    </source>
</evidence>
<organism evidence="9 10">
    <name type="scientific">Psychromarinibacter sediminicola</name>
    <dbReference type="NCBI Taxonomy" id="3033385"/>
    <lineage>
        <taxon>Bacteria</taxon>
        <taxon>Pseudomonadati</taxon>
        <taxon>Pseudomonadota</taxon>
        <taxon>Alphaproteobacteria</taxon>
        <taxon>Rhodobacterales</taxon>
        <taxon>Paracoccaceae</taxon>
        <taxon>Psychromarinibacter</taxon>
    </lineage>
</organism>
<evidence type="ECO:0000313" key="9">
    <source>
        <dbReference type="EMBL" id="MDF0599923.1"/>
    </source>
</evidence>
<keyword evidence="5" id="KW-0812">Transmembrane</keyword>
<dbReference type="PANTHER" id="PTHR30026:SF22">
    <property type="entry name" value="OUTER MEMBRANE EFFLUX PROTEIN"/>
    <property type="match status" value="1"/>
</dbReference>
<evidence type="ECO:0000256" key="2">
    <source>
        <dbReference type="ARBA" id="ARBA00007613"/>
    </source>
</evidence>
<reference evidence="9" key="1">
    <citation type="submission" date="2023-03" db="EMBL/GenBank/DDBJ databases">
        <title>Multiphase analysis and comparison of six strains from genera Psychromarinibacter, Lutimaribacter, and Maritimibacter, including a novel species: Psychromarinibacter sediminicola sp. nov.</title>
        <authorList>
            <person name="Wang Y.-H."/>
            <person name="Ye M.-Q."/>
            <person name="Du Z.-J."/>
        </authorList>
    </citation>
    <scope>NUCLEOTIDE SEQUENCE</scope>
    <source>
        <strain evidence="9">C21-152</strain>
    </source>
</reference>
<dbReference type="Proteomes" id="UP001220964">
    <property type="component" value="Unassembled WGS sequence"/>
</dbReference>
<evidence type="ECO:0000313" key="10">
    <source>
        <dbReference type="Proteomes" id="UP001220964"/>
    </source>
</evidence>
<keyword evidence="3" id="KW-0813">Transport</keyword>
<evidence type="ECO:0000256" key="1">
    <source>
        <dbReference type="ARBA" id="ARBA00004442"/>
    </source>
</evidence>
<dbReference type="InterPro" id="IPR051906">
    <property type="entry name" value="TolC-like"/>
</dbReference>
<keyword evidence="8" id="KW-0732">Signal</keyword>
<dbReference type="NCBIfam" id="TIGR01844">
    <property type="entry name" value="type_I_sec_TolC"/>
    <property type="match status" value="1"/>
</dbReference>
<dbReference type="SUPFAM" id="SSF56954">
    <property type="entry name" value="Outer membrane efflux proteins (OEP)"/>
    <property type="match status" value="1"/>
</dbReference>
<dbReference type="EMBL" id="JARGYC010000007">
    <property type="protein sequence ID" value="MDF0599923.1"/>
    <property type="molecule type" value="Genomic_DNA"/>
</dbReference>
<name>A0AAE3NM96_9RHOB</name>
<evidence type="ECO:0000256" key="5">
    <source>
        <dbReference type="ARBA" id="ARBA00022692"/>
    </source>
</evidence>
<dbReference type="RefSeq" id="WP_275566068.1">
    <property type="nucleotide sequence ID" value="NZ_JARGYC010000007.1"/>
</dbReference>
<dbReference type="Gene3D" id="1.20.1600.10">
    <property type="entry name" value="Outer membrane efflux proteins (OEP)"/>
    <property type="match status" value="1"/>
</dbReference>
<keyword evidence="6" id="KW-0472">Membrane</keyword>
<dbReference type="InterPro" id="IPR010130">
    <property type="entry name" value="T1SS_OMP_TolC"/>
</dbReference>
<comment type="subcellular location">
    <subcellularLocation>
        <location evidence="1">Cell outer membrane</location>
    </subcellularLocation>
</comment>
<protein>
    <submittedName>
        <fullName evidence="9">TolC family outer membrane protein</fullName>
    </submittedName>
</protein>
<dbReference type="GO" id="GO:1990281">
    <property type="term" value="C:efflux pump complex"/>
    <property type="evidence" value="ECO:0007669"/>
    <property type="project" value="TreeGrafter"/>
</dbReference>
<evidence type="ECO:0000256" key="7">
    <source>
        <dbReference type="ARBA" id="ARBA00023237"/>
    </source>
</evidence>
<accession>A0AAE3NM96</accession>
<evidence type="ECO:0000256" key="6">
    <source>
        <dbReference type="ARBA" id="ARBA00023136"/>
    </source>
</evidence>
<evidence type="ECO:0000256" key="4">
    <source>
        <dbReference type="ARBA" id="ARBA00022452"/>
    </source>
</evidence>
<comment type="similarity">
    <text evidence="2">Belongs to the outer membrane factor (OMF) (TC 1.B.17) family.</text>
</comment>
<feature type="signal peptide" evidence="8">
    <location>
        <begin position="1"/>
        <end position="22"/>
    </location>
</feature>
<evidence type="ECO:0000256" key="8">
    <source>
        <dbReference type="SAM" id="SignalP"/>
    </source>
</evidence>
<dbReference type="GO" id="GO:0009279">
    <property type="term" value="C:cell outer membrane"/>
    <property type="evidence" value="ECO:0007669"/>
    <property type="project" value="UniProtKB-SubCell"/>
</dbReference>
<dbReference type="Pfam" id="PF02321">
    <property type="entry name" value="OEP"/>
    <property type="match status" value="2"/>
</dbReference>